<evidence type="ECO:0000313" key="2">
    <source>
        <dbReference type="EMBL" id="KAJ1086503.1"/>
    </source>
</evidence>
<evidence type="ECO:0000256" key="1">
    <source>
        <dbReference type="SAM" id="MobiDB-lite"/>
    </source>
</evidence>
<proteinExistence type="predicted"/>
<feature type="compositionally biased region" description="Basic and acidic residues" evidence="1">
    <location>
        <begin position="7"/>
        <end position="34"/>
    </location>
</feature>
<feature type="region of interest" description="Disordered" evidence="1">
    <location>
        <begin position="72"/>
        <end position="129"/>
    </location>
</feature>
<gene>
    <name evidence="2" type="ORF">NDU88_006619</name>
</gene>
<evidence type="ECO:0000313" key="3">
    <source>
        <dbReference type="Proteomes" id="UP001066276"/>
    </source>
</evidence>
<organism evidence="2 3">
    <name type="scientific">Pleurodeles waltl</name>
    <name type="common">Iberian ribbed newt</name>
    <dbReference type="NCBI Taxonomy" id="8319"/>
    <lineage>
        <taxon>Eukaryota</taxon>
        <taxon>Metazoa</taxon>
        <taxon>Chordata</taxon>
        <taxon>Craniata</taxon>
        <taxon>Vertebrata</taxon>
        <taxon>Euteleostomi</taxon>
        <taxon>Amphibia</taxon>
        <taxon>Batrachia</taxon>
        <taxon>Caudata</taxon>
        <taxon>Salamandroidea</taxon>
        <taxon>Salamandridae</taxon>
        <taxon>Pleurodelinae</taxon>
        <taxon>Pleurodeles</taxon>
    </lineage>
</organism>
<reference evidence="2" key="1">
    <citation type="journal article" date="2022" name="bioRxiv">
        <title>Sequencing and chromosome-scale assembly of the giantPleurodeles waltlgenome.</title>
        <authorList>
            <person name="Brown T."/>
            <person name="Elewa A."/>
            <person name="Iarovenko S."/>
            <person name="Subramanian E."/>
            <person name="Araus A.J."/>
            <person name="Petzold A."/>
            <person name="Susuki M."/>
            <person name="Suzuki K.-i.T."/>
            <person name="Hayashi T."/>
            <person name="Toyoda A."/>
            <person name="Oliveira C."/>
            <person name="Osipova E."/>
            <person name="Leigh N.D."/>
            <person name="Simon A."/>
            <person name="Yun M.H."/>
        </authorList>
    </citation>
    <scope>NUCLEOTIDE SEQUENCE</scope>
    <source>
        <strain evidence="2">20211129_DDA</strain>
        <tissue evidence="2">Liver</tissue>
    </source>
</reference>
<feature type="compositionally biased region" description="Basic and acidic residues" evidence="1">
    <location>
        <begin position="98"/>
        <end position="109"/>
    </location>
</feature>
<feature type="region of interest" description="Disordered" evidence="1">
    <location>
        <begin position="1"/>
        <end position="34"/>
    </location>
</feature>
<sequence length="129" mass="14677">MPPARLVENKHHREATTRPRTGPRCDREVPRPDCRPRERLAACPVLGAGASQETVGRPRARPSVRRRLETIERPRGALTEEETREPGGCHRVKKRRVLDRARPSEERRNPAGTGRPCIEREKTEPDLGI</sequence>
<name>A0AAV7LCL5_PLEWA</name>
<protein>
    <submittedName>
        <fullName evidence="2">Uncharacterized protein</fullName>
    </submittedName>
</protein>
<feature type="compositionally biased region" description="Basic and acidic residues" evidence="1">
    <location>
        <begin position="117"/>
        <end position="129"/>
    </location>
</feature>
<comment type="caution">
    <text evidence="2">The sequence shown here is derived from an EMBL/GenBank/DDBJ whole genome shotgun (WGS) entry which is preliminary data.</text>
</comment>
<dbReference type="AlphaFoldDB" id="A0AAV7LCL5"/>
<dbReference type="Proteomes" id="UP001066276">
    <property type="component" value="Chromosome 12"/>
</dbReference>
<keyword evidence="3" id="KW-1185">Reference proteome</keyword>
<dbReference type="EMBL" id="JANPWB010000016">
    <property type="protein sequence ID" value="KAJ1086503.1"/>
    <property type="molecule type" value="Genomic_DNA"/>
</dbReference>
<accession>A0AAV7LCL5</accession>